<dbReference type="AlphaFoldDB" id="A0A7L0WHL5"/>
<comment type="function">
    <text evidence="8">Centrosomal protein required for establishing a robust mitotic centrosome architecture that can endure the forces that converge on the centrosomes during spindle formation. Required for stabilizing the expanded pericentriolar material around the centriole.</text>
</comment>
<evidence type="ECO:0000256" key="5">
    <source>
        <dbReference type="ARBA" id="ARBA00022490"/>
    </source>
</evidence>
<dbReference type="GO" id="GO:0007051">
    <property type="term" value="P:spindle organization"/>
    <property type="evidence" value="ECO:0007669"/>
    <property type="project" value="InterPro"/>
</dbReference>
<feature type="region of interest" description="Disordered" evidence="10">
    <location>
        <begin position="343"/>
        <end position="362"/>
    </location>
</feature>
<dbReference type="GO" id="GO:0005813">
    <property type="term" value="C:centrosome"/>
    <property type="evidence" value="ECO:0007669"/>
    <property type="project" value="UniProtKB-SubCell"/>
</dbReference>
<comment type="caution">
    <text evidence="11">The sequence shown here is derived from an EMBL/GenBank/DDBJ whole genome shotgun (WGS) entry which is preliminary data.</text>
</comment>
<feature type="region of interest" description="Disordered" evidence="10">
    <location>
        <begin position="415"/>
        <end position="488"/>
    </location>
</feature>
<evidence type="ECO:0000256" key="4">
    <source>
        <dbReference type="ARBA" id="ARBA00013872"/>
    </source>
</evidence>
<evidence type="ECO:0000313" key="12">
    <source>
        <dbReference type="Proteomes" id="UP000562322"/>
    </source>
</evidence>
<feature type="compositionally biased region" description="Polar residues" evidence="10">
    <location>
        <begin position="420"/>
        <end position="435"/>
    </location>
</feature>
<evidence type="ECO:0000256" key="7">
    <source>
        <dbReference type="ARBA" id="ARBA00023273"/>
    </source>
</evidence>
<organism evidence="11 12">
    <name type="scientific">Alectura lathami</name>
    <name type="common">Australian brush turkey</name>
    <dbReference type="NCBI Taxonomy" id="81907"/>
    <lineage>
        <taxon>Eukaryota</taxon>
        <taxon>Metazoa</taxon>
        <taxon>Chordata</taxon>
        <taxon>Craniata</taxon>
        <taxon>Vertebrata</taxon>
        <taxon>Euteleostomi</taxon>
        <taxon>Archelosauria</taxon>
        <taxon>Archosauria</taxon>
        <taxon>Dinosauria</taxon>
        <taxon>Saurischia</taxon>
        <taxon>Theropoda</taxon>
        <taxon>Coelurosauria</taxon>
        <taxon>Aves</taxon>
        <taxon>Neognathae</taxon>
        <taxon>Galloanserae</taxon>
        <taxon>Galliformes</taxon>
        <taxon>Megapodiidae</taxon>
        <taxon>Alectura</taxon>
    </lineage>
</organism>
<dbReference type="EMBL" id="VXAV01007242">
    <property type="protein sequence ID" value="NXL90638.1"/>
    <property type="molecule type" value="Genomic_DNA"/>
</dbReference>
<dbReference type="InterPro" id="IPR026742">
    <property type="entry name" value="Centrosomal_kizuma"/>
</dbReference>
<evidence type="ECO:0000256" key="3">
    <source>
        <dbReference type="ARBA" id="ARBA00010767"/>
    </source>
</evidence>
<evidence type="ECO:0000256" key="8">
    <source>
        <dbReference type="ARBA" id="ARBA00024919"/>
    </source>
</evidence>
<feature type="compositionally biased region" description="Low complexity" evidence="10">
    <location>
        <begin position="315"/>
        <end position="325"/>
    </location>
</feature>
<keyword evidence="5" id="KW-0963">Cytoplasm</keyword>
<evidence type="ECO:0000256" key="9">
    <source>
        <dbReference type="ARBA" id="ARBA00031153"/>
    </source>
</evidence>
<feature type="compositionally biased region" description="Low complexity" evidence="10">
    <location>
        <begin position="474"/>
        <end position="488"/>
    </location>
</feature>
<sequence>RLELERKLMEYKKSDAYLVKLRYTKLKKYLQDVDERQKRALLRNQTFLKEFNQFEARMKTASSEMMEKMEVWYGRELKSGLSLQEGDLSAQGGKEKEYSKQVPWAVRQAGIHPGTAVSRGVHHPALLSMGRCMSTAWSVQQDPPQPTTSFHRQTALCGVETDRHVVRAGGDAWYTNKPDEQDGEADIPTGEEMPLPDSSLHSSLPNSTEHKNPAELCSLSPDRGSVGSGTAALASDRAVEEEVTHEHSVASAEGCKQPVPLAPAPEPSISGEDQESIPGPKQHLSTQRAASSSSHPTEDSSLQPPSSCGAEEEPSGSSVPGSSCSLKEDLEAHEAAVLCQLQVGPQSPCPLPGAGPGQPRDVAVPQASLSDHAAFLEEHRLTEELASVFHSTLLSGEEEPGGQAPLLPREVLAEECGDGSSIQSNESYSSPSILSDSGEVKQAKRAAQLGSAGRQGCDVGGSNSKAKGSQEMCSEGTSSSERSGGLSR</sequence>
<dbReference type="OrthoDB" id="8015657at2759"/>
<keyword evidence="6" id="KW-0206">Cytoskeleton</keyword>
<evidence type="ECO:0000313" key="11">
    <source>
        <dbReference type="EMBL" id="NXL90638.1"/>
    </source>
</evidence>
<keyword evidence="12" id="KW-1185">Reference proteome</keyword>
<dbReference type="PANTHER" id="PTHR16299:SF2">
    <property type="entry name" value="CENTROSOMAL PROTEIN KIZUNA"/>
    <property type="match status" value="1"/>
</dbReference>
<evidence type="ECO:0000256" key="2">
    <source>
        <dbReference type="ARBA" id="ARBA00004300"/>
    </source>
</evidence>
<dbReference type="PANTHER" id="PTHR16299">
    <property type="entry name" value="CENTROSOMAL PROTEIN KIZUNA"/>
    <property type="match status" value="1"/>
</dbReference>
<dbReference type="Proteomes" id="UP000562322">
    <property type="component" value="Unassembled WGS sequence"/>
</dbReference>
<proteinExistence type="inferred from homology"/>
<name>A0A7L0WHL5_ALELA</name>
<feature type="compositionally biased region" description="Polar residues" evidence="10">
    <location>
        <begin position="283"/>
        <end position="306"/>
    </location>
</feature>
<feature type="region of interest" description="Disordered" evidence="10">
    <location>
        <begin position="170"/>
        <end position="327"/>
    </location>
</feature>
<evidence type="ECO:0000256" key="1">
    <source>
        <dbReference type="ARBA" id="ARBA00004120"/>
    </source>
</evidence>
<evidence type="ECO:0000256" key="6">
    <source>
        <dbReference type="ARBA" id="ARBA00023212"/>
    </source>
</evidence>
<evidence type="ECO:0000256" key="10">
    <source>
        <dbReference type="SAM" id="MobiDB-lite"/>
    </source>
</evidence>
<accession>A0A7L0WHL5</accession>
<gene>
    <name evidence="11" type="primary">Kiz</name>
    <name evidence="11" type="ORF">ALELAT_R12859</name>
</gene>
<protein>
    <recommendedName>
        <fullName evidence="4">Centrosomal protein kizuna</fullName>
    </recommendedName>
    <alternativeName>
        <fullName evidence="9">Polo-like kinase 1 substrate 1</fullName>
    </alternativeName>
</protein>
<reference evidence="11 12" key="1">
    <citation type="submission" date="2019-09" db="EMBL/GenBank/DDBJ databases">
        <title>Bird 10,000 Genomes (B10K) Project - Family phase.</title>
        <authorList>
            <person name="Zhang G."/>
        </authorList>
    </citation>
    <scope>NUCLEOTIDE SEQUENCE [LARGE SCALE GENOMIC DNA]</scope>
    <source>
        <strain evidence="11">B10K-DU-001-39</strain>
        <tissue evidence="11">Muscle</tissue>
    </source>
</reference>
<feature type="compositionally biased region" description="Low complexity" evidence="10">
    <location>
        <begin position="195"/>
        <end position="207"/>
    </location>
</feature>
<feature type="non-terminal residue" evidence="11">
    <location>
        <position position="1"/>
    </location>
</feature>
<comment type="similarity">
    <text evidence="3">Belongs to the kizuna family.</text>
</comment>
<comment type="subcellular location">
    <subcellularLocation>
        <location evidence="1">Cytoplasm</location>
        <location evidence="1">Cytoskeleton</location>
        <location evidence="1">Cilium basal body</location>
    </subcellularLocation>
    <subcellularLocation>
        <location evidence="2">Cytoplasm</location>
        <location evidence="2">Cytoskeleton</location>
        <location evidence="2">Microtubule organizing center</location>
        <location evidence="2">Centrosome</location>
    </subcellularLocation>
</comment>
<keyword evidence="7" id="KW-0966">Cell projection</keyword>
<feature type="non-terminal residue" evidence="11">
    <location>
        <position position="488"/>
    </location>
</feature>
<feature type="compositionally biased region" description="Basic and acidic residues" evidence="10">
    <location>
        <begin position="237"/>
        <end position="248"/>
    </location>
</feature>